<reference evidence="1 2" key="1">
    <citation type="submission" date="2018-08" db="EMBL/GenBank/DDBJ databases">
        <title>A genome reference for cultivated species of the human gut microbiota.</title>
        <authorList>
            <person name="Zou Y."/>
            <person name="Xue W."/>
            <person name="Luo G."/>
        </authorList>
    </citation>
    <scope>NUCLEOTIDE SEQUENCE [LARGE SCALE GENOMIC DNA]</scope>
    <source>
        <strain evidence="1 2">AM28-23</strain>
    </source>
</reference>
<proteinExistence type="predicted"/>
<dbReference type="InterPro" id="IPR037923">
    <property type="entry name" value="HTH-like"/>
</dbReference>
<dbReference type="PANTHER" id="PTHR43280">
    <property type="entry name" value="ARAC-FAMILY TRANSCRIPTIONAL REGULATOR"/>
    <property type="match status" value="1"/>
</dbReference>
<dbReference type="AlphaFoldDB" id="A0A414EPJ4"/>
<dbReference type="SUPFAM" id="SSF51215">
    <property type="entry name" value="Regulatory protein AraC"/>
    <property type="match status" value="1"/>
</dbReference>
<accession>A0A414EPJ4</accession>
<dbReference type="EMBL" id="QSKF01000009">
    <property type="protein sequence ID" value="RHE39001.1"/>
    <property type="molecule type" value="Genomic_DNA"/>
</dbReference>
<dbReference type="Pfam" id="PF02311">
    <property type="entry name" value="AraC_binding"/>
    <property type="match status" value="1"/>
</dbReference>
<gene>
    <name evidence="1" type="ORF">DW740_11700</name>
</gene>
<dbReference type="PRINTS" id="PR00032">
    <property type="entry name" value="HTHARAC"/>
</dbReference>
<sequence length="282" mass="33244">MHDLDRNEDRLRGTYDFPFEFHHIESNHPRYVMSYHWHVEYEIIRILTGSLTVTLDEKSFIAMPGDIIFVHSGILHSGIPDDCVYQCIVFDGNFFLKSNPACAGYMQKILHQEILIYHHFSPKYPDICDAVNSLFDALWKKPVGYEMTVIGQFYHFFGLVFGNHYYLESVTRTRRDYKRILQLKQVLDFIEHNYASPLTLPQLSASVSMSPKYFCRFFSEMTHQTPMDYLNHQRIEHACYQLSTTDDSITEIAYRNGFNDLSYFIRTFKKYKGITPGKYKKA</sequence>
<dbReference type="Gene3D" id="1.10.10.60">
    <property type="entry name" value="Homeodomain-like"/>
    <property type="match status" value="2"/>
</dbReference>
<comment type="caution">
    <text evidence="1">The sequence shown here is derived from an EMBL/GenBank/DDBJ whole genome shotgun (WGS) entry which is preliminary data.</text>
</comment>
<dbReference type="InterPro" id="IPR020449">
    <property type="entry name" value="Tscrpt_reg_AraC-type_HTH"/>
</dbReference>
<dbReference type="Gene3D" id="2.60.120.10">
    <property type="entry name" value="Jelly Rolls"/>
    <property type="match status" value="1"/>
</dbReference>
<dbReference type="Proteomes" id="UP000283745">
    <property type="component" value="Unassembled WGS sequence"/>
</dbReference>
<name>A0A414EPJ4_9FIRM</name>
<dbReference type="RefSeq" id="WP_118039422.1">
    <property type="nucleotide sequence ID" value="NZ_CABJFK010000009.1"/>
</dbReference>
<evidence type="ECO:0000313" key="2">
    <source>
        <dbReference type="Proteomes" id="UP000283745"/>
    </source>
</evidence>
<dbReference type="InterPro" id="IPR018060">
    <property type="entry name" value="HTH_AraC"/>
</dbReference>
<dbReference type="InterPro" id="IPR014710">
    <property type="entry name" value="RmlC-like_jellyroll"/>
</dbReference>
<dbReference type="InterPro" id="IPR003313">
    <property type="entry name" value="AraC-bd"/>
</dbReference>
<dbReference type="InterPro" id="IPR018062">
    <property type="entry name" value="HTH_AraC-typ_CS"/>
</dbReference>
<dbReference type="Pfam" id="PF12833">
    <property type="entry name" value="HTH_18"/>
    <property type="match status" value="1"/>
</dbReference>
<protein>
    <submittedName>
        <fullName evidence="1">AraC family transcriptional regulator</fullName>
    </submittedName>
</protein>
<organism evidence="1 2">
    <name type="scientific">Blautia obeum</name>
    <dbReference type="NCBI Taxonomy" id="40520"/>
    <lineage>
        <taxon>Bacteria</taxon>
        <taxon>Bacillati</taxon>
        <taxon>Bacillota</taxon>
        <taxon>Clostridia</taxon>
        <taxon>Lachnospirales</taxon>
        <taxon>Lachnospiraceae</taxon>
        <taxon>Blautia</taxon>
    </lineage>
</organism>
<dbReference type="PROSITE" id="PS00041">
    <property type="entry name" value="HTH_ARAC_FAMILY_1"/>
    <property type="match status" value="1"/>
</dbReference>
<dbReference type="InterPro" id="IPR009057">
    <property type="entry name" value="Homeodomain-like_sf"/>
</dbReference>
<dbReference type="SMART" id="SM00342">
    <property type="entry name" value="HTH_ARAC"/>
    <property type="match status" value="1"/>
</dbReference>
<dbReference type="GO" id="GO:0043565">
    <property type="term" value="F:sequence-specific DNA binding"/>
    <property type="evidence" value="ECO:0007669"/>
    <property type="project" value="InterPro"/>
</dbReference>
<dbReference type="GO" id="GO:0003700">
    <property type="term" value="F:DNA-binding transcription factor activity"/>
    <property type="evidence" value="ECO:0007669"/>
    <property type="project" value="InterPro"/>
</dbReference>
<dbReference type="PANTHER" id="PTHR43280:SF28">
    <property type="entry name" value="HTH-TYPE TRANSCRIPTIONAL ACTIVATOR RHAS"/>
    <property type="match status" value="1"/>
</dbReference>
<dbReference type="PROSITE" id="PS01124">
    <property type="entry name" value="HTH_ARAC_FAMILY_2"/>
    <property type="match status" value="1"/>
</dbReference>
<evidence type="ECO:0000313" key="1">
    <source>
        <dbReference type="EMBL" id="RHE39001.1"/>
    </source>
</evidence>
<dbReference type="SUPFAM" id="SSF46689">
    <property type="entry name" value="Homeodomain-like"/>
    <property type="match status" value="2"/>
</dbReference>